<feature type="region of interest" description="Disordered" evidence="1">
    <location>
        <begin position="186"/>
        <end position="206"/>
    </location>
</feature>
<dbReference type="EMBL" id="KB445795">
    <property type="protein sequence ID" value="EMD38670.1"/>
    <property type="molecule type" value="Genomic_DNA"/>
</dbReference>
<reference evidence="2 3" key="1">
    <citation type="journal article" date="2012" name="Proc. Natl. Acad. Sci. U.S.A.">
        <title>Comparative genomics of Ceriporiopsis subvermispora and Phanerochaete chrysosporium provide insight into selective ligninolysis.</title>
        <authorList>
            <person name="Fernandez-Fueyo E."/>
            <person name="Ruiz-Duenas F.J."/>
            <person name="Ferreira P."/>
            <person name="Floudas D."/>
            <person name="Hibbett D.S."/>
            <person name="Canessa P."/>
            <person name="Larrondo L.F."/>
            <person name="James T.Y."/>
            <person name="Seelenfreund D."/>
            <person name="Lobos S."/>
            <person name="Polanco R."/>
            <person name="Tello M."/>
            <person name="Honda Y."/>
            <person name="Watanabe T."/>
            <person name="Watanabe T."/>
            <person name="Ryu J.S."/>
            <person name="Kubicek C.P."/>
            <person name="Schmoll M."/>
            <person name="Gaskell J."/>
            <person name="Hammel K.E."/>
            <person name="St John F.J."/>
            <person name="Vanden Wymelenberg A."/>
            <person name="Sabat G."/>
            <person name="Splinter BonDurant S."/>
            <person name="Syed K."/>
            <person name="Yadav J.S."/>
            <person name="Doddapaneni H."/>
            <person name="Subramanian V."/>
            <person name="Lavin J.L."/>
            <person name="Oguiza J.A."/>
            <person name="Perez G."/>
            <person name="Pisabarro A.G."/>
            <person name="Ramirez L."/>
            <person name="Santoyo F."/>
            <person name="Master E."/>
            <person name="Coutinho P.M."/>
            <person name="Henrissat B."/>
            <person name="Lombard V."/>
            <person name="Magnuson J.K."/>
            <person name="Kuees U."/>
            <person name="Hori C."/>
            <person name="Igarashi K."/>
            <person name="Samejima M."/>
            <person name="Held B.W."/>
            <person name="Barry K.W."/>
            <person name="LaButti K.M."/>
            <person name="Lapidus A."/>
            <person name="Lindquist E.A."/>
            <person name="Lucas S.M."/>
            <person name="Riley R."/>
            <person name="Salamov A.A."/>
            <person name="Hoffmeister D."/>
            <person name="Schwenk D."/>
            <person name="Hadar Y."/>
            <person name="Yarden O."/>
            <person name="de Vries R.P."/>
            <person name="Wiebenga A."/>
            <person name="Stenlid J."/>
            <person name="Eastwood D."/>
            <person name="Grigoriev I.V."/>
            <person name="Berka R.M."/>
            <person name="Blanchette R.A."/>
            <person name="Kersten P."/>
            <person name="Martinez A.T."/>
            <person name="Vicuna R."/>
            <person name="Cullen D."/>
        </authorList>
    </citation>
    <scope>NUCLEOTIDE SEQUENCE [LARGE SCALE GENOMIC DNA]</scope>
    <source>
        <strain evidence="2 3">B</strain>
    </source>
</reference>
<keyword evidence="3" id="KW-1185">Reference proteome</keyword>
<sequence>SSRRCFPSFELFIQVRVGRSVCCLFLYPTRALLSVHCSPTKSRPLSQRPEIFLADLSSTADLHANYAPSSPSDSPAPRHRATPWARRRAQPSSRPCAPWPLAHERPLAPGRRNCSCIWITPSSGRSLSPSSCSPHEVHSVAGQAPPRPRDRANWSDHAPRHLRQAGRTGRTGPCVRLGTIQSRYRCRSTSARSLRPRSGRHSIPRR</sequence>
<evidence type="ECO:0000256" key="1">
    <source>
        <dbReference type="SAM" id="MobiDB-lite"/>
    </source>
</evidence>
<evidence type="ECO:0000313" key="3">
    <source>
        <dbReference type="Proteomes" id="UP000016930"/>
    </source>
</evidence>
<protein>
    <submittedName>
        <fullName evidence="2">Uncharacterized protein</fullName>
    </submittedName>
</protein>
<name>M2R2B0_CERS8</name>
<feature type="compositionally biased region" description="Basic residues" evidence="1">
    <location>
        <begin position="77"/>
        <end position="89"/>
    </location>
</feature>
<feature type="non-terminal residue" evidence="2">
    <location>
        <position position="1"/>
    </location>
</feature>
<gene>
    <name evidence="2" type="ORF">CERSUDRAFT_105253</name>
</gene>
<dbReference type="Proteomes" id="UP000016930">
    <property type="component" value="Unassembled WGS sequence"/>
</dbReference>
<feature type="region of interest" description="Disordered" evidence="1">
    <location>
        <begin position="66"/>
        <end position="97"/>
    </location>
</feature>
<dbReference type="AlphaFoldDB" id="M2R2B0"/>
<evidence type="ECO:0000313" key="2">
    <source>
        <dbReference type="EMBL" id="EMD38670.1"/>
    </source>
</evidence>
<proteinExistence type="predicted"/>
<accession>M2R2B0</accession>
<dbReference type="HOGENOM" id="CLU_1334668_0_0_1"/>
<organism evidence="2 3">
    <name type="scientific">Ceriporiopsis subvermispora (strain B)</name>
    <name type="common">White-rot fungus</name>
    <name type="synonym">Gelatoporia subvermispora</name>
    <dbReference type="NCBI Taxonomy" id="914234"/>
    <lineage>
        <taxon>Eukaryota</taxon>
        <taxon>Fungi</taxon>
        <taxon>Dikarya</taxon>
        <taxon>Basidiomycota</taxon>
        <taxon>Agaricomycotina</taxon>
        <taxon>Agaricomycetes</taxon>
        <taxon>Polyporales</taxon>
        <taxon>Gelatoporiaceae</taxon>
        <taxon>Gelatoporia</taxon>
    </lineage>
</organism>
<feature type="compositionally biased region" description="Basic residues" evidence="1">
    <location>
        <begin position="194"/>
        <end position="206"/>
    </location>
</feature>
<feature type="region of interest" description="Disordered" evidence="1">
    <location>
        <begin position="128"/>
        <end position="155"/>
    </location>
</feature>